<feature type="domain" description="TRAM" evidence="4">
    <location>
        <begin position="1"/>
        <end position="59"/>
    </location>
</feature>
<keyword evidence="3" id="KW-0949">S-adenosyl-L-methionine</keyword>
<dbReference type="InterPro" id="IPR029063">
    <property type="entry name" value="SAM-dependent_MTases_sf"/>
</dbReference>
<dbReference type="SUPFAM" id="SSF53335">
    <property type="entry name" value="S-adenosyl-L-methionine-dependent methyltransferases"/>
    <property type="match status" value="1"/>
</dbReference>
<dbReference type="PROSITE" id="PS50926">
    <property type="entry name" value="TRAM"/>
    <property type="match status" value="1"/>
</dbReference>
<evidence type="ECO:0000313" key="5">
    <source>
        <dbReference type="EMBL" id="MDZ7543594.1"/>
    </source>
</evidence>
<dbReference type="Pfam" id="PF01938">
    <property type="entry name" value="TRAM"/>
    <property type="match status" value="1"/>
</dbReference>
<name>A0AAW9KMA0_CLOPF</name>
<keyword evidence="2" id="KW-0808">Transferase</keyword>
<dbReference type="Gene3D" id="3.40.50.150">
    <property type="entry name" value="Vaccinia Virus protein VP39"/>
    <property type="match status" value="1"/>
</dbReference>
<evidence type="ECO:0000313" key="6">
    <source>
        <dbReference type="Proteomes" id="UP001288944"/>
    </source>
</evidence>
<dbReference type="PANTHER" id="PTHR11061:SF30">
    <property type="entry name" value="TRNA (URACIL(54)-C(5))-METHYLTRANSFERASE"/>
    <property type="match status" value="1"/>
</dbReference>
<dbReference type="InterPro" id="IPR002792">
    <property type="entry name" value="TRAM_dom"/>
</dbReference>
<organism evidence="5 6">
    <name type="scientific">Clostridium perfringens</name>
    <dbReference type="NCBI Taxonomy" id="1502"/>
    <lineage>
        <taxon>Bacteria</taxon>
        <taxon>Bacillati</taxon>
        <taxon>Bacillota</taxon>
        <taxon>Clostridia</taxon>
        <taxon>Eubacteriales</taxon>
        <taxon>Clostridiaceae</taxon>
        <taxon>Clostridium</taxon>
    </lineage>
</organism>
<evidence type="ECO:0000256" key="3">
    <source>
        <dbReference type="ARBA" id="ARBA00022691"/>
    </source>
</evidence>
<dbReference type="Proteomes" id="UP001288944">
    <property type="component" value="Unassembled WGS sequence"/>
</dbReference>
<gene>
    <name evidence="5" type="ORF">GNF83_20995</name>
</gene>
<dbReference type="GO" id="GO:0070475">
    <property type="term" value="P:rRNA base methylation"/>
    <property type="evidence" value="ECO:0007669"/>
    <property type="project" value="TreeGrafter"/>
</dbReference>
<feature type="non-terminal residue" evidence="5">
    <location>
        <position position="101"/>
    </location>
</feature>
<dbReference type="Gene3D" id="2.40.50.140">
    <property type="entry name" value="Nucleic acid-binding proteins"/>
    <property type="match status" value="1"/>
</dbReference>
<dbReference type="InterPro" id="IPR012340">
    <property type="entry name" value="NA-bd_OB-fold"/>
</dbReference>
<evidence type="ECO:0000256" key="1">
    <source>
        <dbReference type="ARBA" id="ARBA00022603"/>
    </source>
</evidence>
<evidence type="ECO:0000259" key="4">
    <source>
        <dbReference type="PROSITE" id="PS50926"/>
    </source>
</evidence>
<reference evidence="5" key="1">
    <citation type="submission" date="2019-11" db="EMBL/GenBank/DDBJ databases">
        <title>Characterization of Clostridium perfringens isolates from swine manure treated agricultural soils.</title>
        <authorList>
            <person name="Wushke S.T."/>
        </authorList>
    </citation>
    <scope>NUCLEOTIDE SEQUENCE</scope>
    <source>
        <strain evidence="5">X62</strain>
    </source>
</reference>
<dbReference type="GO" id="GO:0070041">
    <property type="term" value="F:rRNA (uridine-C5-)-methyltransferase activity"/>
    <property type="evidence" value="ECO:0007669"/>
    <property type="project" value="TreeGrafter"/>
</dbReference>
<dbReference type="AlphaFoldDB" id="A0AAW9KMA0"/>
<evidence type="ECO:0000256" key="2">
    <source>
        <dbReference type="ARBA" id="ARBA00022679"/>
    </source>
</evidence>
<protein>
    <submittedName>
        <fullName evidence="5">TRAM domain-containing protein</fullName>
    </submittedName>
</protein>
<keyword evidence="1" id="KW-0489">Methyltransferase</keyword>
<comment type="caution">
    <text evidence="5">The sequence shown here is derived from an EMBL/GenBank/DDBJ whole genome shotgun (WGS) entry which is preliminary data.</text>
</comment>
<dbReference type="SUPFAM" id="SSF50249">
    <property type="entry name" value="Nucleic acid-binding proteins"/>
    <property type="match status" value="1"/>
</dbReference>
<dbReference type="EMBL" id="WNUR01001370">
    <property type="protein sequence ID" value="MDZ7543594.1"/>
    <property type="molecule type" value="Genomic_DNA"/>
</dbReference>
<sequence>MVEKNNEYILDIVGVGYEGEGIAKIDGYPIFIEGAIYGEKVRVLIMKVKKNFAYGKLLEVLEASKDRIEPKCENYKRCGGCSVQHMNYKKQLDYKWERVKD</sequence>
<accession>A0AAW9KMA0</accession>
<dbReference type="PANTHER" id="PTHR11061">
    <property type="entry name" value="RNA M5U METHYLTRANSFERASE"/>
    <property type="match status" value="1"/>
</dbReference>
<proteinExistence type="predicted"/>
<dbReference type="FunFam" id="2.40.50.140:FF:000097">
    <property type="entry name" value="23S rRNA (uracil(1939)-C(5))-methyltransferase RlmD"/>
    <property type="match status" value="1"/>
</dbReference>
<dbReference type="InterPro" id="IPR010280">
    <property type="entry name" value="U5_MeTrfase_fam"/>
</dbReference>